<name>A0A3M0CQH5_9PROT</name>
<keyword evidence="3" id="KW-1185">Reference proteome</keyword>
<accession>A0A3M0CQH5</accession>
<sequence>MSRIFFKKDEKKSSLFITLAFLLVMLTAIGAVLAGPVHTSNLLNLLPVDTGAFRAELITLTRLAVAGAVILLLVGIVHVLASRSSRFGWRGLLSLVAVPGLAALFFLYGPPLQPAPYLHELTTDLATPPRFHIIPERVYDPLLARDVAGSPLMDDYAARHDTYFADLTTAYFDQAPAILRPRILLTVRSLGWTLVSEGAGNGPVEAYTVTPWFGDRSNFAIRIRENGDGSLLDIRAVSSETGTEAVRNVERIRKFLAALRSSATGTESAGSENNR</sequence>
<dbReference type="EMBL" id="REFR01000009">
    <property type="protein sequence ID" value="RMB11722.1"/>
    <property type="molecule type" value="Genomic_DNA"/>
</dbReference>
<dbReference type="InParanoid" id="A0A3M0CQH5"/>
<organism evidence="2 3">
    <name type="scientific">Eilatimonas milleporae</name>
    <dbReference type="NCBI Taxonomy" id="911205"/>
    <lineage>
        <taxon>Bacteria</taxon>
        <taxon>Pseudomonadati</taxon>
        <taxon>Pseudomonadota</taxon>
        <taxon>Alphaproteobacteria</taxon>
        <taxon>Kordiimonadales</taxon>
        <taxon>Kordiimonadaceae</taxon>
        <taxon>Eilatimonas</taxon>
    </lineage>
</organism>
<feature type="transmembrane region" description="Helical" evidence="1">
    <location>
        <begin position="87"/>
        <end position="108"/>
    </location>
</feature>
<keyword evidence="1" id="KW-1133">Transmembrane helix</keyword>
<dbReference type="AlphaFoldDB" id="A0A3M0CQH5"/>
<comment type="caution">
    <text evidence="2">The sequence shown here is derived from an EMBL/GenBank/DDBJ whole genome shotgun (WGS) entry which is preliminary data.</text>
</comment>
<reference evidence="2 3" key="1">
    <citation type="submission" date="2018-10" db="EMBL/GenBank/DDBJ databases">
        <title>Genomic Encyclopedia of Archaeal and Bacterial Type Strains, Phase II (KMG-II): from individual species to whole genera.</title>
        <authorList>
            <person name="Goeker M."/>
        </authorList>
    </citation>
    <scope>NUCLEOTIDE SEQUENCE [LARGE SCALE GENOMIC DNA]</scope>
    <source>
        <strain evidence="2 3">DSM 25217</strain>
    </source>
</reference>
<evidence type="ECO:0000313" key="3">
    <source>
        <dbReference type="Proteomes" id="UP000271227"/>
    </source>
</evidence>
<keyword evidence="1" id="KW-0812">Transmembrane</keyword>
<keyword evidence="1" id="KW-0472">Membrane</keyword>
<dbReference type="OrthoDB" id="1523552at2"/>
<evidence type="ECO:0000256" key="1">
    <source>
        <dbReference type="SAM" id="Phobius"/>
    </source>
</evidence>
<proteinExistence type="predicted"/>
<dbReference type="Proteomes" id="UP000271227">
    <property type="component" value="Unassembled WGS sequence"/>
</dbReference>
<gene>
    <name evidence="2" type="ORF">BXY39_0204</name>
</gene>
<feature type="transmembrane region" description="Helical" evidence="1">
    <location>
        <begin position="58"/>
        <end position="80"/>
    </location>
</feature>
<evidence type="ECO:0000313" key="2">
    <source>
        <dbReference type="EMBL" id="RMB11722.1"/>
    </source>
</evidence>
<protein>
    <submittedName>
        <fullName evidence="2">Uncharacterized protein DUF1499</fullName>
    </submittedName>
</protein>